<sequence>MNIREAAYYVSLSEEKSFSNVAKKYRVSQPTVSAAIKRLEDEFGSQLLVRGNPHRTIALTHTGEQLLGHAQEILYHYQLAKTEIKNSEKRRLVVGMPPIIETNYFPKIAQRLSPEDLTSIQTVEEGSISALNDLKNGTLDISFLGYIGQLTDQMIDVHQIDQQPFSILVATNSRLAKQQRVNFADLKNQNFILFKDSFVHDRVFRQLSNTNHVRPKVIFRTNAAQSIVNMVAQGIGIGFLTNAIKIKDPNVVRLRLDDPLQPVFKIGLALRRGMVFSEAQEKIVAILKSAVK</sequence>
<dbReference type="InterPro" id="IPR036390">
    <property type="entry name" value="WH_DNA-bd_sf"/>
</dbReference>
<evidence type="ECO:0000259" key="5">
    <source>
        <dbReference type="PROSITE" id="PS50931"/>
    </source>
</evidence>
<keyword evidence="2" id="KW-0805">Transcription regulation</keyword>
<evidence type="ECO:0000313" key="6">
    <source>
        <dbReference type="EMBL" id="QHB53229.1"/>
    </source>
</evidence>
<evidence type="ECO:0000256" key="4">
    <source>
        <dbReference type="ARBA" id="ARBA00023163"/>
    </source>
</evidence>
<evidence type="ECO:0000313" key="7">
    <source>
        <dbReference type="Proteomes" id="UP000465035"/>
    </source>
</evidence>
<dbReference type="GO" id="GO:0005829">
    <property type="term" value="C:cytosol"/>
    <property type="evidence" value="ECO:0007669"/>
    <property type="project" value="TreeGrafter"/>
</dbReference>
<keyword evidence="4" id="KW-0804">Transcription</keyword>
<protein>
    <submittedName>
        <fullName evidence="6">LysR family transcriptional regulator</fullName>
    </submittedName>
</protein>
<organism evidence="6 7">
    <name type="scientific">Lentilactobacillus hilgardii</name>
    <name type="common">Lactobacillus hilgardii</name>
    <dbReference type="NCBI Taxonomy" id="1588"/>
    <lineage>
        <taxon>Bacteria</taxon>
        <taxon>Bacillati</taxon>
        <taxon>Bacillota</taxon>
        <taxon>Bacilli</taxon>
        <taxon>Lactobacillales</taxon>
        <taxon>Lactobacillaceae</taxon>
        <taxon>Lentilactobacillus</taxon>
    </lineage>
</organism>
<dbReference type="FunFam" id="1.10.10.10:FF:000001">
    <property type="entry name" value="LysR family transcriptional regulator"/>
    <property type="match status" value="1"/>
</dbReference>
<dbReference type="PROSITE" id="PS50931">
    <property type="entry name" value="HTH_LYSR"/>
    <property type="match status" value="1"/>
</dbReference>
<feature type="domain" description="HTH lysR-type" evidence="5">
    <location>
        <begin position="1"/>
        <end position="60"/>
    </location>
</feature>
<evidence type="ECO:0000256" key="1">
    <source>
        <dbReference type="ARBA" id="ARBA00009437"/>
    </source>
</evidence>
<dbReference type="AlphaFoldDB" id="A0A6P1E9E9"/>
<evidence type="ECO:0000256" key="2">
    <source>
        <dbReference type="ARBA" id="ARBA00023015"/>
    </source>
</evidence>
<dbReference type="GO" id="GO:0003700">
    <property type="term" value="F:DNA-binding transcription factor activity"/>
    <property type="evidence" value="ECO:0007669"/>
    <property type="project" value="InterPro"/>
</dbReference>
<dbReference type="PANTHER" id="PTHR30419">
    <property type="entry name" value="HTH-TYPE TRANSCRIPTIONAL REGULATOR YBHD"/>
    <property type="match status" value="1"/>
</dbReference>
<dbReference type="Pfam" id="PF03466">
    <property type="entry name" value="LysR_substrate"/>
    <property type="match status" value="1"/>
</dbReference>
<dbReference type="GO" id="GO:0003677">
    <property type="term" value="F:DNA binding"/>
    <property type="evidence" value="ECO:0007669"/>
    <property type="project" value="UniProtKB-KW"/>
</dbReference>
<evidence type="ECO:0000256" key="3">
    <source>
        <dbReference type="ARBA" id="ARBA00023125"/>
    </source>
</evidence>
<dbReference type="GeneID" id="69059494"/>
<dbReference type="SUPFAM" id="SSF46785">
    <property type="entry name" value="Winged helix' DNA-binding domain"/>
    <property type="match status" value="1"/>
</dbReference>
<dbReference type="Gene3D" id="1.10.10.10">
    <property type="entry name" value="Winged helix-like DNA-binding domain superfamily/Winged helix DNA-binding domain"/>
    <property type="match status" value="1"/>
</dbReference>
<dbReference type="Proteomes" id="UP000465035">
    <property type="component" value="Chromosome"/>
</dbReference>
<dbReference type="RefSeq" id="WP_003550776.1">
    <property type="nucleotide sequence ID" value="NZ_CABKOL010000106.1"/>
</dbReference>
<name>A0A6P1E9E9_LENHI</name>
<dbReference type="Pfam" id="PF00126">
    <property type="entry name" value="HTH_1"/>
    <property type="match status" value="1"/>
</dbReference>
<dbReference type="EMBL" id="CP047121">
    <property type="protein sequence ID" value="QHB53229.1"/>
    <property type="molecule type" value="Genomic_DNA"/>
</dbReference>
<dbReference type="InterPro" id="IPR000847">
    <property type="entry name" value="LysR_HTH_N"/>
</dbReference>
<dbReference type="PANTHER" id="PTHR30419:SF8">
    <property type="entry name" value="NITROGEN ASSIMILATION TRANSCRIPTIONAL ACTIVATOR-RELATED"/>
    <property type="match status" value="1"/>
</dbReference>
<dbReference type="SMR" id="A0A6P1E9E9"/>
<dbReference type="Gene3D" id="3.40.190.290">
    <property type="match status" value="1"/>
</dbReference>
<reference evidence="6 7" key="1">
    <citation type="submission" date="2019-12" db="EMBL/GenBank/DDBJ databases">
        <title>Lactobacillus hilgardii FLUB.</title>
        <authorList>
            <person name="Gustaw K."/>
        </authorList>
    </citation>
    <scope>NUCLEOTIDE SEQUENCE [LARGE SCALE GENOMIC DNA]</scope>
    <source>
        <strain evidence="6 7">FLUB</strain>
    </source>
</reference>
<gene>
    <name evidence="6" type="ORF">GQR93_14050</name>
</gene>
<dbReference type="InterPro" id="IPR050950">
    <property type="entry name" value="HTH-type_LysR_regulators"/>
</dbReference>
<accession>A0A6P1E9E9</accession>
<proteinExistence type="inferred from homology"/>
<dbReference type="PRINTS" id="PR00039">
    <property type="entry name" value="HTHLYSR"/>
</dbReference>
<dbReference type="InterPro" id="IPR036388">
    <property type="entry name" value="WH-like_DNA-bd_sf"/>
</dbReference>
<keyword evidence="3" id="KW-0238">DNA-binding</keyword>
<dbReference type="SUPFAM" id="SSF53850">
    <property type="entry name" value="Periplasmic binding protein-like II"/>
    <property type="match status" value="1"/>
</dbReference>
<dbReference type="InterPro" id="IPR005119">
    <property type="entry name" value="LysR_subst-bd"/>
</dbReference>
<comment type="similarity">
    <text evidence="1">Belongs to the LysR transcriptional regulatory family.</text>
</comment>